<dbReference type="Gene3D" id="2.160.20.10">
    <property type="entry name" value="Single-stranded right-handed beta-helix, Pectin lyase-like"/>
    <property type="match status" value="2"/>
</dbReference>
<dbReference type="EMBL" id="JAGQHR010000906">
    <property type="protein sequence ID" value="MCA9729934.1"/>
    <property type="molecule type" value="Genomic_DNA"/>
</dbReference>
<accession>A0A956M2C1</accession>
<dbReference type="InterPro" id="IPR025965">
    <property type="entry name" value="FlgD/Vpr_Ig-like"/>
</dbReference>
<keyword evidence="1" id="KW-1133">Transmembrane helix</keyword>
<evidence type="ECO:0000259" key="2">
    <source>
        <dbReference type="Pfam" id="PF13229"/>
    </source>
</evidence>
<keyword evidence="1" id="KW-0472">Membrane</keyword>
<dbReference type="SUPFAM" id="SSF51126">
    <property type="entry name" value="Pectin lyase-like"/>
    <property type="match status" value="1"/>
</dbReference>
<proteinExistence type="predicted"/>
<reference evidence="4" key="1">
    <citation type="submission" date="2020-04" db="EMBL/GenBank/DDBJ databases">
        <authorList>
            <person name="Zhang T."/>
        </authorList>
    </citation>
    <scope>NUCLEOTIDE SEQUENCE</scope>
    <source>
        <strain evidence="4">HKST-UBA01</strain>
    </source>
</reference>
<comment type="caution">
    <text evidence="4">The sequence shown here is derived from an EMBL/GenBank/DDBJ whole genome shotgun (WGS) entry which is preliminary data.</text>
</comment>
<dbReference type="Pfam" id="PF13860">
    <property type="entry name" value="FlgD_ig"/>
    <property type="match status" value="1"/>
</dbReference>
<evidence type="ECO:0000313" key="4">
    <source>
        <dbReference type="EMBL" id="MCA9729934.1"/>
    </source>
</evidence>
<evidence type="ECO:0000313" key="5">
    <source>
        <dbReference type="Proteomes" id="UP000697710"/>
    </source>
</evidence>
<dbReference type="Gene3D" id="2.60.40.4070">
    <property type="match status" value="1"/>
</dbReference>
<gene>
    <name evidence="4" type="ORF">KC729_19780</name>
</gene>
<dbReference type="Proteomes" id="UP000697710">
    <property type="component" value="Unassembled WGS sequence"/>
</dbReference>
<feature type="transmembrane region" description="Helical" evidence="1">
    <location>
        <begin position="12"/>
        <end position="34"/>
    </location>
</feature>
<dbReference type="Pfam" id="PF13229">
    <property type="entry name" value="Beta_helix"/>
    <property type="match status" value="1"/>
</dbReference>
<evidence type="ECO:0000256" key="1">
    <source>
        <dbReference type="SAM" id="Phobius"/>
    </source>
</evidence>
<feature type="non-terminal residue" evidence="4">
    <location>
        <position position="1"/>
    </location>
</feature>
<reference evidence="4" key="2">
    <citation type="journal article" date="2021" name="Microbiome">
        <title>Successional dynamics and alternative stable states in a saline activated sludge microbial community over 9 years.</title>
        <authorList>
            <person name="Wang Y."/>
            <person name="Ye J."/>
            <person name="Ju F."/>
            <person name="Liu L."/>
            <person name="Boyd J.A."/>
            <person name="Deng Y."/>
            <person name="Parks D.H."/>
            <person name="Jiang X."/>
            <person name="Yin X."/>
            <person name="Woodcroft B.J."/>
            <person name="Tyson G.W."/>
            <person name="Hugenholtz P."/>
            <person name="Polz M.F."/>
            <person name="Zhang T."/>
        </authorList>
    </citation>
    <scope>NUCLEOTIDE SEQUENCE</scope>
    <source>
        <strain evidence="4">HKST-UBA01</strain>
    </source>
</reference>
<organism evidence="4 5">
    <name type="scientific">Eiseniibacteriota bacterium</name>
    <dbReference type="NCBI Taxonomy" id="2212470"/>
    <lineage>
        <taxon>Bacteria</taxon>
        <taxon>Candidatus Eiseniibacteriota</taxon>
    </lineage>
</organism>
<evidence type="ECO:0000259" key="3">
    <source>
        <dbReference type="Pfam" id="PF13860"/>
    </source>
</evidence>
<sequence>HENTEVAEDNMPLIRILPILPILAACTLICLSTLESAATVIHVPGDQPTVQIAVDVAASGDTVLVAAGTYPEGVVVLPKTLYLIGSGSSVTSIASLYYVEATGAETSGGSLEAMGVLGAIEGGLAGPFEMADCVCGGTATIRTGDNGQVGDLAVTGSSFAGPTDWDALAPFSHVSIRSCDVVGGGIDANGGYVSVADCIVDGGSIRTYGEDCEVQRCHVTGGGVAVSVGQFSAIAIDNVVSGAPVGIDIGALEPVTVLGNKISACDVGVFTSSFLGAQVLENHIRDCGTALLSLATVFANDNLIWDCVDGIVCRECGSEIERNTIVDCTGDGVRFECPGVSRIVGNLVSQCGTGVRGPAGGGTIECNDVWGSAVIDWADLTDPTGTGGNFRADPLFCGGDGAGGFQVDAVSPCLPGNHPDGADCGTVGALGQGCDSSAEAPGPGETTTHGSALVATPNPSASWIRVRGPSSSGSNLRIFDSGGRLLRELRRSSPDAAWEWDGRDATGAAVPSGAYYLRVDGALPSRILRIR</sequence>
<feature type="domain" description="FlgD/Vpr Ig-like" evidence="3">
    <location>
        <begin position="470"/>
        <end position="520"/>
    </location>
</feature>
<dbReference type="InterPro" id="IPR011050">
    <property type="entry name" value="Pectin_lyase_fold/virulence"/>
</dbReference>
<dbReference type="AlphaFoldDB" id="A0A956M2C1"/>
<protein>
    <submittedName>
        <fullName evidence="4">Right-handed parallel beta-helix repeat-containing protein</fullName>
    </submittedName>
</protein>
<feature type="domain" description="Right handed beta helix" evidence="2">
    <location>
        <begin position="210"/>
        <end position="355"/>
    </location>
</feature>
<name>A0A956M2C1_UNCEI</name>
<keyword evidence="1" id="KW-0812">Transmembrane</keyword>
<dbReference type="InterPro" id="IPR012334">
    <property type="entry name" value="Pectin_lyas_fold"/>
</dbReference>
<dbReference type="InterPro" id="IPR039448">
    <property type="entry name" value="Beta_helix"/>
</dbReference>